<evidence type="ECO:0000256" key="1">
    <source>
        <dbReference type="ARBA" id="ARBA00004141"/>
    </source>
</evidence>
<sequence length="369" mass="40430">MSLYLPLYQRAHGPAPVAEHFTHDQIKTMVALERVGGFVSLVAVVFIFLAYGLVRSARNVQNTFIVFASVSNVGASIASIIALDGLEQGKGSPLSMAINVLLVFYFRKSPGSFHRWWWAYCLVCYGGPFFIALALLLVRSPERGPVYGDATLPSDDQDRPDGFYGTVTTEVQVVHSVVDDVPRPEAAHPSSRDKQIPFQPCPPGRPTPVAQSFSTVSATPRRRDSQASGALRRVAAAASSAASKFVVEDPVKRAYLRTSLLFAMSVLATWIPSSLNRIHGWLAGQSPYEYHVATAAVLPLQGLWNCVIFYMTSWNLIRSHVLGRLGTWSRPTRENGGMAMQDEAVVAPEDTSPPRSCEGIPPRWEAMLN</sequence>
<feature type="transmembrane region" description="Helical" evidence="6">
    <location>
        <begin position="254"/>
        <end position="272"/>
    </location>
</feature>
<feature type="transmembrane region" description="Helical" evidence="6">
    <location>
        <begin position="117"/>
        <end position="138"/>
    </location>
</feature>
<dbReference type="AlphaFoldDB" id="A0A1B5KRD0"/>
<dbReference type="Proteomes" id="UP000054053">
    <property type="component" value="Unassembled WGS sequence"/>
</dbReference>
<dbReference type="PANTHER" id="PTHR23112">
    <property type="entry name" value="G PROTEIN-COUPLED RECEPTOR 157-RELATED"/>
    <property type="match status" value="1"/>
</dbReference>
<evidence type="ECO:0000256" key="4">
    <source>
        <dbReference type="ARBA" id="ARBA00023136"/>
    </source>
</evidence>
<feature type="transmembrane region" description="Helical" evidence="6">
    <location>
        <begin position="35"/>
        <end position="54"/>
    </location>
</feature>
<reference evidence="8" key="1">
    <citation type="journal article" date="2016" name="Genome Announc.">
        <title>Genome sequence of Ustilaginoidea virens IPU010, a rice pathogenic fungus causing false smut.</title>
        <authorList>
            <person name="Kumagai T."/>
            <person name="Ishii T."/>
            <person name="Terai G."/>
            <person name="Umemura M."/>
            <person name="Machida M."/>
            <person name="Asai K."/>
        </authorList>
    </citation>
    <scope>NUCLEOTIDE SEQUENCE [LARGE SCALE GENOMIC DNA]</scope>
    <source>
        <strain evidence="8">IPU010</strain>
    </source>
</reference>
<dbReference type="GO" id="GO:0005886">
    <property type="term" value="C:plasma membrane"/>
    <property type="evidence" value="ECO:0007669"/>
    <property type="project" value="TreeGrafter"/>
</dbReference>
<name>A0A1B5KRD0_USTVR</name>
<dbReference type="GO" id="GO:0007189">
    <property type="term" value="P:adenylate cyclase-activating G protein-coupled receptor signaling pathway"/>
    <property type="evidence" value="ECO:0007669"/>
    <property type="project" value="TreeGrafter"/>
</dbReference>
<protein>
    <recommendedName>
        <fullName evidence="9">G-protein coupled receptor</fullName>
    </recommendedName>
</protein>
<evidence type="ECO:0000313" key="7">
    <source>
        <dbReference type="EMBL" id="GAO13207.1"/>
    </source>
</evidence>
<keyword evidence="4 6" id="KW-0472">Membrane</keyword>
<feature type="region of interest" description="Disordered" evidence="5">
    <location>
        <begin position="182"/>
        <end position="230"/>
    </location>
</feature>
<feature type="compositionally biased region" description="Basic and acidic residues" evidence="5">
    <location>
        <begin position="182"/>
        <end position="195"/>
    </location>
</feature>
<feature type="transmembrane region" description="Helical" evidence="6">
    <location>
        <begin position="292"/>
        <end position="311"/>
    </location>
</feature>
<keyword evidence="2 6" id="KW-0812">Transmembrane</keyword>
<feature type="compositionally biased region" description="Polar residues" evidence="5">
    <location>
        <begin position="209"/>
        <end position="218"/>
    </location>
</feature>
<keyword evidence="3 6" id="KW-1133">Transmembrane helix</keyword>
<dbReference type="GO" id="GO:0004930">
    <property type="term" value="F:G protein-coupled receptor activity"/>
    <property type="evidence" value="ECO:0007669"/>
    <property type="project" value="TreeGrafter"/>
</dbReference>
<dbReference type="EMBL" id="BBTG02000010">
    <property type="protein sequence ID" value="GAO13207.1"/>
    <property type="molecule type" value="Genomic_DNA"/>
</dbReference>
<comment type="caution">
    <text evidence="7">The sequence shown here is derived from an EMBL/GenBank/DDBJ whole genome shotgun (WGS) entry which is preliminary data.</text>
</comment>
<evidence type="ECO:0000313" key="8">
    <source>
        <dbReference type="Proteomes" id="UP000054053"/>
    </source>
</evidence>
<evidence type="ECO:0000256" key="3">
    <source>
        <dbReference type="ARBA" id="ARBA00022989"/>
    </source>
</evidence>
<dbReference type="PANTHER" id="PTHR23112:SF0">
    <property type="entry name" value="TRANSMEMBRANE PROTEIN 116"/>
    <property type="match status" value="1"/>
</dbReference>
<gene>
    <name evidence="7" type="ORF">UVI_02025560</name>
</gene>
<accession>A0A1B5KRD0</accession>
<proteinExistence type="predicted"/>
<evidence type="ECO:0000256" key="5">
    <source>
        <dbReference type="SAM" id="MobiDB-lite"/>
    </source>
</evidence>
<feature type="transmembrane region" description="Helical" evidence="6">
    <location>
        <begin position="63"/>
        <end position="83"/>
    </location>
</feature>
<evidence type="ECO:0000256" key="6">
    <source>
        <dbReference type="SAM" id="Phobius"/>
    </source>
</evidence>
<comment type="subcellular location">
    <subcellularLocation>
        <location evidence="1">Membrane</location>
        <topology evidence="1">Multi-pass membrane protein</topology>
    </subcellularLocation>
</comment>
<organism evidence="7 8">
    <name type="scientific">Ustilaginoidea virens</name>
    <name type="common">Rice false smut fungus</name>
    <name type="synonym">Villosiclava virens</name>
    <dbReference type="NCBI Taxonomy" id="1159556"/>
    <lineage>
        <taxon>Eukaryota</taxon>
        <taxon>Fungi</taxon>
        <taxon>Dikarya</taxon>
        <taxon>Ascomycota</taxon>
        <taxon>Pezizomycotina</taxon>
        <taxon>Sordariomycetes</taxon>
        <taxon>Hypocreomycetidae</taxon>
        <taxon>Hypocreales</taxon>
        <taxon>Clavicipitaceae</taxon>
        <taxon>Ustilaginoidea</taxon>
    </lineage>
</organism>
<evidence type="ECO:0000256" key="2">
    <source>
        <dbReference type="ARBA" id="ARBA00022692"/>
    </source>
</evidence>
<evidence type="ECO:0008006" key="9">
    <source>
        <dbReference type="Google" id="ProtNLM"/>
    </source>
</evidence>